<dbReference type="PANTHER" id="PTHR10353:SF27">
    <property type="entry name" value="BETA-GLUCOSIDASE 47"/>
    <property type="match status" value="1"/>
</dbReference>
<evidence type="ECO:0000256" key="1">
    <source>
        <dbReference type="ARBA" id="ARBA00010838"/>
    </source>
</evidence>
<reference evidence="5 6" key="1">
    <citation type="journal article" date="2018" name="Sci. Data">
        <title>The draft genome sequence of cork oak.</title>
        <authorList>
            <person name="Ramos A.M."/>
            <person name="Usie A."/>
            <person name="Barbosa P."/>
            <person name="Barros P.M."/>
            <person name="Capote T."/>
            <person name="Chaves I."/>
            <person name="Simoes F."/>
            <person name="Abreu I."/>
            <person name="Carrasquinho I."/>
            <person name="Faro C."/>
            <person name="Guimaraes J.B."/>
            <person name="Mendonca D."/>
            <person name="Nobrega F."/>
            <person name="Rodrigues L."/>
            <person name="Saibo N.J.M."/>
            <person name="Varela M.C."/>
            <person name="Egas C."/>
            <person name="Matos J."/>
            <person name="Miguel C.M."/>
            <person name="Oliveira M.M."/>
            <person name="Ricardo C.P."/>
            <person name="Goncalves S."/>
        </authorList>
    </citation>
    <scope>NUCLEOTIDE SEQUENCE [LARGE SCALE GENOMIC DNA]</scope>
    <source>
        <strain evidence="6">cv. HL8</strain>
    </source>
</reference>
<dbReference type="Pfam" id="PF00232">
    <property type="entry name" value="Glyco_hydro_1"/>
    <property type="match status" value="1"/>
</dbReference>
<evidence type="ECO:0000256" key="3">
    <source>
        <dbReference type="RuleBase" id="RU003690"/>
    </source>
</evidence>
<dbReference type="InterPro" id="IPR017853">
    <property type="entry name" value="GH"/>
</dbReference>
<feature type="signal peptide" evidence="4">
    <location>
        <begin position="1"/>
        <end position="22"/>
    </location>
</feature>
<dbReference type="SUPFAM" id="SSF51445">
    <property type="entry name" value="(Trans)glycosidases"/>
    <property type="match status" value="1"/>
</dbReference>
<evidence type="ECO:0000256" key="2">
    <source>
        <dbReference type="ARBA" id="ARBA00022801"/>
    </source>
</evidence>
<evidence type="ECO:0000256" key="4">
    <source>
        <dbReference type="SAM" id="SignalP"/>
    </source>
</evidence>
<dbReference type="GO" id="GO:0005975">
    <property type="term" value="P:carbohydrate metabolic process"/>
    <property type="evidence" value="ECO:0007669"/>
    <property type="project" value="InterPro"/>
</dbReference>
<keyword evidence="4" id="KW-0732">Signal</keyword>
<gene>
    <name evidence="5" type="primary">BGLU46_0</name>
    <name evidence="5" type="ORF">CFP56_018940</name>
</gene>
<dbReference type="Proteomes" id="UP000237347">
    <property type="component" value="Unassembled WGS sequence"/>
</dbReference>
<sequence>MEFSLVLHAFFVFHMCCPILVGTCDTISLKGSTESSQFPSNFLFGTASSSYQFEGAFLSYGKGLNNWDVFTHMPGKIMDGSNGDIAVDQYHRYPNVDDEFVLNLNSIQAQGQY</sequence>
<keyword evidence="2" id="KW-0378">Hydrolase</keyword>
<dbReference type="InterPro" id="IPR033132">
    <property type="entry name" value="GH_1_N_CS"/>
</dbReference>
<evidence type="ECO:0000313" key="5">
    <source>
        <dbReference type="EMBL" id="KAK7838939.1"/>
    </source>
</evidence>
<feature type="chain" id="PRO_5043900654" evidence="4">
    <location>
        <begin position="23"/>
        <end position="113"/>
    </location>
</feature>
<organism evidence="5 6">
    <name type="scientific">Quercus suber</name>
    <name type="common">Cork oak</name>
    <dbReference type="NCBI Taxonomy" id="58331"/>
    <lineage>
        <taxon>Eukaryota</taxon>
        <taxon>Viridiplantae</taxon>
        <taxon>Streptophyta</taxon>
        <taxon>Embryophyta</taxon>
        <taxon>Tracheophyta</taxon>
        <taxon>Spermatophyta</taxon>
        <taxon>Magnoliopsida</taxon>
        <taxon>eudicotyledons</taxon>
        <taxon>Gunneridae</taxon>
        <taxon>Pentapetalae</taxon>
        <taxon>rosids</taxon>
        <taxon>fabids</taxon>
        <taxon>Fagales</taxon>
        <taxon>Fagaceae</taxon>
        <taxon>Quercus</taxon>
    </lineage>
</organism>
<dbReference type="AlphaFoldDB" id="A0AAW0KID0"/>
<dbReference type="EMBL" id="PKMF04000295">
    <property type="protein sequence ID" value="KAK7838939.1"/>
    <property type="molecule type" value="Genomic_DNA"/>
</dbReference>
<dbReference type="PROSITE" id="PS00653">
    <property type="entry name" value="GLYCOSYL_HYDROL_F1_2"/>
    <property type="match status" value="1"/>
</dbReference>
<comment type="caution">
    <text evidence="5">The sequence shown here is derived from an EMBL/GenBank/DDBJ whole genome shotgun (WGS) entry which is preliminary data.</text>
</comment>
<dbReference type="Gene3D" id="3.20.20.80">
    <property type="entry name" value="Glycosidases"/>
    <property type="match status" value="1"/>
</dbReference>
<dbReference type="GO" id="GO:0008422">
    <property type="term" value="F:beta-glucosidase activity"/>
    <property type="evidence" value="ECO:0007669"/>
    <property type="project" value="TreeGrafter"/>
</dbReference>
<comment type="similarity">
    <text evidence="1 3">Belongs to the glycosyl hydrolase 1 family.</text>
</comment>
<evidence type="ECO:0000313" key="6">
    <source>
        <dbReference type="Proteomes" id="UP000237347"/>
    </source>
</evidence>
<accession>A0AAW0KID0</accession>
<proteinExistence type="inferred from homology"/>
<dbReference type="InterPro" id="IPR001360">
    <property type="entry name" value="Glyco_hydro_1"/>
</dbReference>
<keyword evidence="6" id="KW-1185">Reference proteome</keyword>
<dbReference type="PANTHER" id="PTHR10353">
    <property type="entry name" value="GLYCOSYL HYDROLASE"/>
    <property type="match status" value="1"/>
</dbReference>
<protein>
    <submittedName>
        <fullName evidence="5">Beta-glucosidase 46</fullName>
    </submittedName>
</protein>
<name>A0AAW0KID0_QUESU</name>